<dbReference type="PANTHER" id="PTHR22801:SF63">
    <property type="entry name" value="C-TYPE LECTIN DOMAIN-CONTAINING PROTEIN"/>
    <property type="match status" value="1"/>
</dbReference>
<accession>A0ABD3WAD5</accession>
<proteinExistence type="predicted"/>
<comment type="caution">
    <text evidence="2">The sequence shown here is derived from an EMBL/GenBank/DDBJ whole genome shotgun (WGS) entry which is preliminary data.</text>
</comment>
<evidence type="ECO:0000259" key="1">
    <source>
        <dbReference type="PROSITE" id="PS50041"/>
    </source>
</evidence>
<dbReference type="EMBL" id="JBJQND010000007">
    <property type="protein sequence ID" value="KAL3870876.1"/>
    <property type="molecule type" value="Genomic_DNA"/>
</dbReference>
<dbReference type="PANTHER" id="PTHR22801">
    <property type="entry name" value="LITHOSTATHINE"/>
    <property type="match status" value="1"/>
</dbReference>
<dbReference type="CDD" id="cd00037">
    <property type="entry name" value="CLECT"/>
    <property type="match status" value="1"/>
</dbReference>
<evidence type="ECO:0000313" key="3">
    <source>
        <dbReference type="Proteomes" id="UP001634394"/>
    </source>
</evidence>
<dbReference type="Pfam" id="PF00059">
    <property type="entry name" value="Lectin_C"/>
    <property type="match status" value="1"/>
</dbReference>
<evidence type="ECO:0000313" key="2">
    <source>
        <dbReference type="EMBL" id="KAL3870876.1"/>
    </source>
</evidence>
<dbReference type="PROSITE" id="PS50041">
    <property type="entry name" value="C_TYPE_LECTIN_2"/>
    <property type="match status" value="1"/>
</dbReference>
<dbReference type="InterPro" id="IPR016186">
    <property type="entry name" value="C-type_lectin-like/link_sf"/>
</dbReference>
<dbReference type="InterPro" id="IPR016187">
    <property type="entry name" value="CTDL_fold"/>
</dbReference>
<dbReference type="SMART" id="SM00034">
    <property type="entry name" value="CLECT"/>
    <property type="match status" value="1"/>
</dbReference>
<dbReference type="InterPro" id="IPR001304">
    <property type="entry name" value="C-type_lectin-like"/>
</dbReference>
<protein>
    <recommendedName>
        <fullName evidence="1">C-type lectin domain-containing protein</fullName>
    </recommendedName>
</protein>
<gene>
    <name evidence="2" type="ORF">ACJMK2_038908</name>
</gene>
<keyword evidence="3" id="KW-1185">Reference proteome</keyword>
<organism evidence="2 3">
    <name type="scientific">Sinanodonta woodiana</name>
    <name type="common">Chinese pond mussel</name>
    <name type="synonym">Anodonta woodiana</name>
    <dbReference type="NCBI Taxonomy" id="1069815"/>
    <lineage>
        <taxon>Eukaryota</taxon>
        <taxon>Metazoa</taxon>
        <taxon>Spiralia</taxon>
        <taxon>Lophotrochozoa</taxon>
        <taxon>Mollusca</taxon>
        <taxon>Bivalvia</taxon>
        <taxon>Autobranchia</taxon>
        <taxon>Heteroconchia</taxon>
        <taxon>Palaeoheterodonta</taxon>
        <taxon>Unionida</taxon>
        <taxon>Unionoidea</taxon>
        <taxon>Unionidae</taxon>
        <taxon>Unioninae</taxon>
        <taxon>Sinanodonta</taxon>
    </lineage>
</organism>
<reference evidence="2 3" key="1">
    <citation type="submission" date="2024-11" db="EMBL/GenBank/DDBJ databases">
        <title>Chromosome-level genome assembly of the freshwater bivalve Anodonta woodiana.</title>
        <authorList>
            <person name="Chen X."/>
        </authorList>
    </citation>
    <scope>NUCLEOTIDE SEQUENCE [LARGE SCALE GENOMIC DNA]</scope>
    <source>
        <strain evidence="2">MN2024</strain>
        <tissue evidence="2">Gills</tissue>
    </source>
</reference>
<dbReference type="AlphaFoldDB" id="A0ABD3WAD5"/>
<dbReference type="Proteomes" id="UP001634394">
    <property type="component" value="Unassembled WGS sequence"/>
</dbReference>
<feature type="domain" description="C-type lectin" evidence="1">
    <location>
        <begin position="65"/>
        <end position="188"/>
    </location>
</feature>
<dbReference type="InterPro" id="IPR050801">
    <property type="entry name" value="Ca-Dep_Lectins_ImmuneDev"/>
</dbReference>
<dbReference type="Gene3D" id="3.10.100.10">
    <property type="entry name" value="Mannose-Binding Protein A, subunit A"/>
    <property type="match status" value="1"/>
</dbReference>
<name>A0ABD3WAD5_SINWO</name>
<dbReference type="SUPFAM" id="SSF56436">
    <property type="entry name" value="C-type lectin-like"/>
    <property type="match status" value="1"/>
</dbReference>
<sequence length="191" mass="21586">MEKVYHYRDTQALAAITARILSKPLQRKVIPTTSAPTTTTLPSNTLPTTIPAACPARYSLYSESCGRFCYRYEDNDCKDWDNARAACQAEGGDLLAPSECNYEFLREQAVQNLGDCPGNLWLGARRPRNGDNFRTVRGDPISNTANFWERDEPNNVNGNENCLEMRIEFTIFLANDQICSEENGYICQIIR</sequence>